<dbReference type="PANTHER" id="PTHR12677:SF59">
    <property type="entry name" value="GOLGI APPARATUS MEMBRANE PROTEIN TVP38-RELATED"/>
    <property type="match status" value="1"/>
</dbReference>
<protein>
    <recommendedName>
        <fullName evidence="6">TVP38/TMEM64 family membrane protein</fullName>
    </recommendedName>
</protein>
<feature type="transmembrane region" description="Helical" evidence="6">
    <location>
        <begin position="135"/>
        <end position="157"/>
    </location>
</feature>
<reference evidence="8" key="1">
    <citation type="submission" date="2020-09" db="EMBL/GenBank/DDBJ databases">
        <title>First Report of a novel Colistin-Resistant species of Enterobacter cloacae complex Producing MCR-5 isolated from hospital sewage water.</title>
        <authorList>
            <person name="Zhou K."/>
        </authorList>
    </citation>
    <scope>NUCLEOTIDE SEQUENCE [LARGE SCALE GENOMIC DNA]</scope>
    <source>
        <strain evidence="8">HSW1412</strain>
    </source>
</reference>
<evidence type="ECO:0000256" key="1">
    <source>
        <dbReference type="ARBA" id="ARBA00004651"/>
    </source>
</evidence>
<evidence type="ECO:0000313" key="8">
    <source>
        <dbReference type="EMBL" id="QPK02269.1"/>
    </source>
</evidence>
<sequence>MNIQKLLFLCALLGAFILAFVFLPPEMLSLDAIKTHQQTLLAQVAHSPLQSALLYFAVYVAISALSIPGAAILTLLGGALFSLWEGTLLVSFASTLGATLAMLASRYLLCDWVQQRFAAQMKTVNAGMSRDGARYLFALRLMPLFPFFLVNLLMGLTRISVRRYWWVSQLAMLPATVVFLNAGRELGKLTSLRDILSPGLVFAFTLLGLLPLATRWLFSHCTLSSFKK</sequence>
<evidence type="ECO:0000259" key="7">
    <source>
        <dbReference type="Pfam" id="PF09335"/>
    </source>
</evidence>
<dbReference type="GO" id="GO:0005886">
    <property type="term" value="C:plasma membrane"/>
    <property type="evidence" value="ECO:0007669"/>
    <property type="project" value="UniProtKB-SubCell"/>
</dbReference>
<organism evidence="8">
    <name type="scientific">Enterobacter mori</name>
    <dbReference type="NCBI Taxonomy" id="539813"/>
    <lineage>
        <taxon>Bacteria</taxon>
        <taxon>Pseudomonadati</taxon>
        <taxon>Pseudomonadota</taxon>
        <taxon>Gammaproteobacteria</taxon>
        <taxon>Enterobacterales</taxon>
        <taxon>Enterobacteriaceae</taxon>
        <taxon>Enterobacter</taxon>
    </lineage>
</organism>
<name>A0A7T0DZG6_9ENTR</name>
<feature type="transmembrane region" description="Helical" evidence="6">
    <location>
        <begin position="88"/>
        <end position="109"/>
    </location>
</feature>
<keyword evidence="2 6" id="KW-1003">Cell membrane</keyword>
<gene>
    <name evidence="8" type="ORF">IDM36_09255</name>
</gene>
<evidence type="ECO:0000256" key="2">
    <source>
        <dbReference type="ARBA" id="ARBA00022475"/>
    </source>
</evidence>
<evidence type="ECO:0000256" key="5">
    <source>
        <dbReference type="ARBA" id="ARBA00023136"/>
    </source>
</evidence>
<keyword evidence="5 6" id="KW-0472">Membrane</keyword>
<dbReference type="EMBL" id="CP061801">
    <property type="protein sequence ID" value="QPK02269.1"/>
    <property type="molecule type" value="Genomic_DNA"/>
</dbReference>
<comment type="subcellular location">
    <subcellularLocation>
        <location evidence="1 6">Cell membrane</location>
        <topology evidence="1 6">Multi-pass membrane protein</topology>
    </subcellularLocation>
</comment>
<evidence type="ECO:0000256" key="4">
    <source>
        <dbReference type="ARBA" id="ARBA00022989"/>
    </source>
</evidence>
<comment type="similarity">
    <text evidence="6">Belongs to the TVP38/TMEM64 family.</text>
</comment>
<proteinExistence type="inferred from homology"/>
<keyword evidence="3 6" id="KW-0812">Transmembrane</keyword>
<dbReference type="InterPro" id="IPR015414">
    <property type="entry name" value="TMEM64"/>
</dbReference>
<keyword evidence="4 6" id="KW-1133">Transmembrane helix</keyword>
<accession>A0A7T0DZG6</accession>
<feature type="domain" description="VTT" evidence="7">
    <location>
        <begin position="71"/>
        <end position="184"/>
    </location>
</feature>
<feature type="transmembrane region" description="Helical" evidence="6">
    <location>
        <begin position="164"/>
        <end position="183"/>
    </location>
</feature>
<dbReference type="Pfam" id="PF09335">
    <property type="entry name" value="VTT_dom"/>
    <property type="match status" value="1"/>
</dbReference>
<dbReference type="InterPro" id="IPR032816">
    <property type="entry name" value="VTT_dom"/>
</dbReference>
<feature type="transmembrane region" description="Helical" evidence="6">
    <location>
        <begin position="53"/>
        <end position="76"/>
    </location>
</feature>
<evidence type="ECO:0000256" key="3">
    <source>
        <dbReference type="ARBA" id="ARBA00022692"/>
    </source>
</evidence>
<dbReference type="PANTHER" id="PTHR12677">
    <property type="entry name" value="GOLGI APPARATUS MEMBRANE PROTEIN TVP38-RELATED"/>
    <property type="match status" value="1"/>
</dbReference>
<feature type="transmembrane region" description="Helical" evidence="6">
    <location>
        <begin position="195"/>
        <end position="218"/>
    </location>
</feature>
<dbReference type="AlphaFoldDB" id="A0A7T0DZG6"/>
<evidence type="ECO:0000256" key="6">
    <source>
        <dbReference type="RuleBase" id="RU366058"/>
    </source>
</evidence>